<dbReference type="AlphaFoldDB" id="A0A377K7S4"/>
<organism evidence="2 3">
    <name type="scientific">Escherichia coli</name>
    <dbReference type="NCBI Taxonomy" id="562"/>
    <lineage>
        <taxon>Bacteria</taxon>
        <taxon>Pseudomonadati</taxon>
        <taxon>Pseudomonadota</taxon>
        <taxon>Gammaproteobacteria</taxon>
        <taxon>Enterobacterales</taxon>
        <taxon>Enterobacteriaceae</taxon>
        <taxon>Escherichia</taxon>
    </lineage>
</organism>
<evidence type="ECO:0000259" key="1">
    <source>
        <dbReference type="PROSITE" id="PS50880"/>
    </source>
</evidence>
<proteinExistence type="predicted"/>
<dbReference type="EC" id="5.99.1.2" evidence="2"/>
<dbReference type="GO" id="GO:0003677">
    <property type="term" value="F:DNA binding"/>
    <property type="evidence" value="ECO:0007669"/>
    <property type="project" value="InterPro"/>
</dbReference>
<dbReference type="Pfam" id="PF01751">
    <property type="entry name" value="Toprim"/>
    <property type="match status" value="1"/>
</dbReference>
<dbReference type="InterPro" id="IPR006171">
    <property type="entry name" value="TOPRIM_dom"/>
</dbReference>
<reference evidence="2 3" key="1">
    <citation type="submission" date="2018-06" db="EMBL/GenBank/DDBJ databases">
        <authorList>
            <consortium name="Pathogen Informatics"/>
            <person name="Doyle S."/>
        </authorList>
    </citation>
    <scope>NUCLEOTIDE SEQUENCE [LARGE SCALE GENOMIC DNA]</scope>
    <source>
        <strain evidence="2 3">NCTC9075</strain>
    </source>
</reference>
<evidence type="ECO:0000313" key="2">
    <source>
        <dbReference type="EMBL" id="STP20316.1"/>
    </source>
</evidence>
<accession>A0A377K7S4</accession>
<dbReference type="InterPro" id="IPR000380">
    <property type="entry name" value="Topo_IA"/>
</dbReference>
<keyword evidence="2" id="KW-0413">Isomerase</keyword>
<dbReference type="InterPro" id="IPR023405">
    <property type="entry name" value="Topo_IA_core_domain"/>
</dbReference>
<dbReference type="PROSITE" id="PS50880">
    <property type="entry name" value="TOPRIM"/>
    <property type="match status" value="1"/>
</dbReference>
<feature type="domain" description="Toprim" evidence="1">
    <location>
        <begin position="3"/>
        <end position="56"/>
    </location>
</feature>
<dbReference type="PANTHER" id="PTHR42785:SF1">
    <property type="entry name" value="DNA TOPOISOMERASE"/>
    <property type="match status" value="1"/>
</dbReference>
<dbReference type="Proteomes" id="UP000254181">
    <property type="component" value="Unassembled WGS sequence"/>
</dbReference>
<sequence>MGKALVIVESPAKAKTINKYLGSDYVVKSSVGHIRDLPTSGSTAKKECRLYLHQDG</sequence>
<dbReference type="Gene3D" id="3.40.50.140">
    <property type="match status" value="1"/>
</dbReference>
<dbReference type="EMBL" id="UGEM01000004">
    <property type="protein sequence ID" value="STP20316.1"/>
    <property type="molecule type" value="Genomic_DNA"/>
</dbReference>
<dbReference type="PANTHER" id="PTHR42785">
    <property type="entry name" value="DNA TOPOISOMERASE, TYPE IA, CORE"/>
    <property type="match status" value="1"/>
</dbReference>
<name>A0A377K7S4_ECOLX</name>
<dbReference type="GO" id="GO:0003917">
    <property type="term" value="F:DNA topoisomerase type I (single strand cut, ATP-independent) activity"/>
    <property type="evidence" value="ECO:0007669"/>
    <property type="project" value="InterPro"/>
</dbReference>
<dbReference type="SUPFAM" id="SSF56712">
    <property type="entry name" value="Prokaryotic type I DNA topoisomerase"/>
    <property type="match status" value="1"/>
</dbReference>
<gene>
    <name evidence="2" type="primary">topA_7</name>
    <name evidence="2" type="ORF">NCTC9075_03765</name>
</gene>
<protein>
    <submittedName>
        <fullName evidence="2">DNA topoisomerase I</fullName>
        <ecNumber evidence="2">5.99.1.2</ecNumber>
    </submittedName>
</protein>
<dbReference type="GO" id="GO:0006265">
    <property type="term" value="P:DNA topological change"/>
    <property type="evidence" value="ECO:0007669"/>
    <property type="project" value="InterPro"/>
</dbReference>
<evidence type="ECO:0000313" key="3">
    <source>
        <dbReference type="Proteomes" id="UP000254181"/>
    </source>
</evidence>